<evidence type="ECO:0000256" key="5">
    <source>
        <dbReference type="ARBA" id="ARBA00022927"/>
    </source>
</evidence>
<dbReference type="PANTHER" id="PTHR31658:SF0">
    <property type="entry name" value="CONSERVED OLIGOMERIC GOLGI COMPLEX SUBUNIT 1"/>
    <property type="match status" value="1"/>
</dbReference>
<keyword evidence="4" id="KW-0813">Transport</keyword>
<dbReference type="AlphaFoldDB" id="A0A438N5X1"/>
<dbReference type="GO" id="GO:0015031">
    <property type="term" value="P:protein transport"/>
    <property type="evidence" value="ECO:0007669"/>
    <property type="project" value="UniProtKB-KW"/>
</dbReference>
<reference evidence="9 10" key="1">
    <citation type="submission" date="2017-03" db="EMBL/GenBank/DDBJ databases">
        <title>Genomes of endolithic fungi from Antarctica.</title>
        <authorList>
            <person name="Coleine C."/>
            <person name="Masonjones S."/>
            <person name="Stajich J.E."/>
        </authorList>
    </citation>
    <scope>NUCLEOTIDE SEQUENCE [LARGE SCALE GENOMIC DNA]</scope>
    <source>
        <strain evidence="9 10">CCFEE 6314</strain>
    </source>
</reference>
<dbReference type="VEuPathDB" id="FungiDB:PV10_06038"/>
<keyword evidence="5" id="KW-0653">Protein transport</keyword>
<evidence type="ECO:0000256" key="3">
    <source>
        <dbReference type="ARBA" id="ARBA00020978"/>
    </source>
</evidence>
<dbReference type="Pfam" id="PF08700">
    <property type="entry name" value="VPS51_Exo84_N"/>
    <property type="match status" value="1"/>
</dbReference>
<evidence type="ECO:0000256" key="7">
    <source>
        <dbReference type="ARBA" id="ARBA00023136"/>
    </source>
</evidence>
<dbReference type="GO" id="GO:0000139">
    <property type="term" value="C:Golgi membrane"/>
    <property type="evidence" value="ECO:0007669"/>
    <property type="project" value="UniProtKB-SubCell"/>
</dbReference>
<proteinExistence type="inferred from homology"/>
<name>A0A438N5X1_EXOME</name>
<dbReference type="GO" id="GO:0006891">
    <property type="term" value="P:intra-Golgi vesicle-mediated transport"/>
    <property type="evidence" value="ECO:0007669"/>
    <property type="project" value="InterPro"/>
</dbReference>
<feature type="region of interest" description="Disordered" evidence="8">
    <location>
        <begin position="72"/>
        <end position="91"/>
    </location>
</feature>
<organism evidence="9 10">
    <name type="scientific">Exophiala mesophila</name>
    <name type="common">Black yeast-like fungus</name>
    <dbReference type="NCBI Taxonomy" id="212818"/>
    <lineage>
        <taxon>Eukaryota</taxon>
        <taxon>Fungi</taxon>
        <taxon>Dikarya</taxon>
        <taxon>Ascomycota</taxon>
        <taxon>Pezizomycotina</taxon>
        <taxon>Eurotiomycetes</taxon>
        <taxon>Chaetothyriomycetidae</taxon>
        <taxon>Chaetothyriales</taxon>
        <taxon>Herpotrichiellaceae</taxon>
        <taxon>Exophiala</taxon>
    </lineage>
</organism>
<keyword evidence="6" id="KW-0333">Golgi apparatus</keyword>
<evidence type="ECO:0000313" key="10">
    <source>
        <dbReference type="Proteomes" id="UP000288859"/>
    </source>
</evidence>
<dbReference type="GO" id="GO:0017119">
    <property type="term" value="C:Golgi transport complex"/>
    <property type="evidence" value="ECO:0007669"/>
    <property type="project" value="InterPro"/>
</dbReference>
<accession>A0A438N5X1</accession>
<evidence type="ECO:0000313" key="9">
    <source>
        <dbReference type="EMBL" id="RVX71064.1"/>
    </source>
</evidence>
<dbReference type="OrthoDB" id="46189at2759"/>
<evidence type="ECO:0000256" key="8">
    <source>
        <dbReference type="SAM" id="MobiDB-lite"/>
    </source>
</evidence>
<comment type="subcellular location">
    <subcellularLocation>
        <location evidence="1">Golgi apparatus membrane</location>
        <topology evidence="1">Peripheral membrane protein</topology>
    </subcellularLocation>
</comment>
<comment type="similarity">
    <text evidence="2">Belongs to the COG1 family.</text>
</comment>
<protein>
    <recommendedName>
        <fullName evidence="3">Conserved oligomeric Golgi complex subunit 1</fullName>
    </recommendedName>
</protein>
<sequence>MDSVTTITSWEQAFESHRIPETRAIEKQLRTSATRDKEKLRSLVGGSYRDLLATADLIVALDTRTRTAEDHLSSISHACRPPEQDASPSSPSVDKVILAQLQLLQRCATTSTVLLRQRKALQCARLLVVSRLLAKSVSDQEVASKPLEFLRNKIGHIRRQLLRQVDATLISPHSQSPDLLEALSSYSLVTNASSADALSHLFQLRLEKLQRHLDTTSGSNAVIGEGLRYQVASLQTFKSLIGRPLTEAVANLQKRPILAEPVFRDMESLNLDRLWVLIPSDIQSFVPYFKRTVLSPDEIKAKLEAWSRDACAALTGALKKHLSNLRDVDRVLELRKELYSILLPLYFSTPARNEIQQQIKTALNGRLDNLLRSQVTQLETIITKLLNAGNKKTRYHSLWDSELAHSGVNSSGGRFAQQVKAHHSGYHEALVKASRSLNKWITSIKATEDLFEQLSRVRWRDMVEEPDEEDEEEALQIIKDLSQTDSDGYKKTLKSSLDSALETYSSTITKAATEAETANTGTEGVTMLLRSIRMTSSALQEGFSGSTNFSSIGKVVVKLHETLAAATIAKLTASTEEAGKKPGQTVTSLPENMPSPRAFLVLQKLCEIMFDIGGTDIWSRPAVGRVKDHCRARIFASEHRSWYMENAFDEAYLLQALKTTSSSDEKPNADALQHAKAAAEYWTRTKLLFGPLA</sequence>
<dbReference type="EMBL" id="NAJM01000019">
    <property type="protein sequence ID" value="RVX71064.1"/>
    <property type="molecule type" value="Genomic_DNA"/>
</dbReference>
<dbReference type="InterPro" id="IPR033370">
    <property type="entry name" value="COG1"/>
</dbReference>
<keyword evidence="7" id="KW-0472">Membrane</keyword>
<evidence type="ECO:0000256" key="6">
    <source>
        <dbReference type="ARBA" id="ARBA00023034"/>
    </source>
</evidence>
<evidence type="ECO:0000256" key="1">
    <source>
        <dbReference type="ARBA" id="ARBA00004395"/>
    </source>
</evidence>
<comment type="caution">
    <text evidence="9">The sequence shown here is derived from an EMBL/GenBank/DDBJ whole genome shotgun (WGS) entry which is preliminary data.</text>
</comment>
<dbReference type="Proteomes" id="UP000288859">
    <property type="component" value="Unassembled WGS sequence"/>
</dbReference>
<evidence type="ECO:0000256" key="2">
    <source>
        <dbReference type="ARBA" id="ARBA00006653"/>
    </source>
</evidence>
<gene>
    <name evidence="9" type="ORF">B0A52_03429</name>
</gene>
<dbReference type="PANTHER" id="PTHR31658">
    <property type="entry name" value="CONSERVED OLIGOMERIC GOLGI COMPLEX SUBUNIT 1"/>
    <property type="match status" value="1"/>
</dbReference>
<evidence type="ECO:0000256" key="4">
    <source>
        <dbReference type="ARBA" id="ARBA00022448"/>
    </source>
</evidence>